<dbReference type="InterPro" id="IPR036388">
    <property type="entry name" value="WH-like_DNA-bd_sf"/>
</dbReference>
<dbReference type="PANTHER" id="PTHR33154">
    <property type="entry name" value="TRANSCRIPTIONAL REGULATOR, ARSR FAMILY"/>
    <property type="match status" value="1"/>
</dbReference>
<dbReference type="STRING" id="33968.BMS77_02610"/>
<evidence type="ECO:0000256" key="3">
    <source>
        <dbReference type="ARBA" id="ARBA00023163"/>
    </source>
</evidence>
<proteinExistence type="predicted"/>
<dbReference type="PRINTS" id="PR00778">
    <property type="entry name" value="HTHARSR"/>
</dbReference>
<dbReference type="Gene3D" id="1.10.10.10">
    <property type="entry name" value="Winged helix-like DNA-binding domain superfamily/Winged helix DNA-binding domain"/>
    <property type="match status" value="1"/>
</dbReference>
<keyword evidence="1" id="KW-0805">Transcription regulation</keyword>
<dbReference type="GO" id="GO:0003700">
    <property type="term" value="F:DNA-binding transcription factor activity"/>
    <property type="evidence" value="ECO:0007669"/>
    <property type="project" value="InterPro"/>
</dbReference>
<dbReference type="SMART" id="SM00418">
    <property type="entry name" value="HTH_ARSR"/>
    <property type="match status" value="1"/>
</dbReference>
<dbReference type="Pfam" id="PF01022">
    <property type="entry name" value="HTH_5"/>
    <property type="match status" value="1"/>
</dbReference>
<dbReference type="EMBL" id="MPLS01000002">
    <property type="protein sequence ID" value="ORI98629.1"/>
    <property type="molecule type" value="Genomic_DNA"/>
</dbReference>
<reference evidence="5 6" key="1">
    <citation type="journal article" date="2017" name="Front. Microbiol.">
        <title>Genomic Characterization of Dairy Associated Leuconostoc Species and Diversity of Leuconostocs in Undefined Mixed Mesophilic Starter Cultures.</title>
        <authorList>
            <person name="Frantzen C.A."/>
            <person name="Kot W."/>
            <person name="Pedersen T.B."/>
            <person name="Ardo Y.M."/>
            <person name="Broadbent J.R."/>
            <person name="Neve H."/>
            <person name="Hansen L.H."/>
            <person name="Dal Bello F."/>
            <person name="Ostlie H.M."/>
            <person name="Kleppen H.P."/>
            <person name="Vogensen F.K."/>
            <person name="Holo H."/>
        </authorList>
    </citation>
    <scope>NUCLEOTIDE SEQUENCE [LARGE SCALE GENOMIC DNA]</scope>
    <source>
        <strain evidence="5 6">LMGCF08</strain>
    </source>
</reference>
<accession>A0A1X0VGB6</accession>
<dbReference type="InterPro" id="IPR051081">
    <property type="entry name" value="HTH_MetalResp_TranReg"/>
</dbReference>
<dbReference type="InterPro" id="IPR047796">
    <property type="entry name" value="SdpR-like_repress"/>
</dbReference>
<sequence length="88" mass="10108">MALQETMKALSNPVRREILMMLKTGAKPAGDIAQHFELSQATISAHLSLLKHADLIREQKYKNYIYYELNLSVFEEATLWLKGLTNEK</sequence>
<evidence type="ECO:0000256" key="1">
    <source>
        <dbReference type="ARBA" id="ARBA00023015"/>
    </source>
</evidence>
<dbReference type="AlphaFoldDB" id="A0A1X0VGB6"/>
<gene>
    <name evidence="5" type="ORF">BMR96_01075</name>
</gene>
<dbReference type="InterPro" id="IPR011991">
    <property type="entry name" value="ArsR-like_HTH"/>
</dbReference>
<dbReference type="PROSITE" id="PS50987">
    <property type="entry name" value="HTH_ARSR_2"/>
    <property type="match status" value="1"/>
</dbReference>
<dbReference type="NCBIfam" id="NF033788">
    <property type="entry name" value="HTH_metalloreg"/>
    <property type="match status" value="1"/>
</dbReference>
<dbReference type="NCBIfam" id="NF033789">
    <property type="entry name" value="repress_SdpR"/>
    <property type="match status" value="1"/>
</dbReference>
<evidence type="ECO:0000259" key="4">
    <source>
        <dbReference type="PROSITE" id="PS50987"/>
    </source>
</evidence>
<evidence type="ECO:0000256" key="2">
    <source>
        <dbReference type="ARBA" id="ARBA00023125"/>
    </source>
</evidence>
<dbReference type="GO" id="GO:0003677">
    <property type="term" value="F:DNA binding"/>
    <property type="evidence" value="ECO:0007669"/>
    <property type="project" value="UniProtKB-KW"/>
</dbReference>
<dbReference type="RefSeq" id="WP_036067645.1">
    <property type="nucleotide sequence ID" value="NZ_MPLS01000002.1"/>
</dbReference>
<evidence type="ECO:0000313" key="5">
    <source>
        <dbReference type="EMBL" id="ORI98629.1"/>
    </source>
</evidence>
<dbReference type="InterPro" id="IPR036390">
    <property type="entry name" value="WH_DNA-bd_sf"/>
</dbReference>
<keyword evidence="3" id="KW-0804">Transcription</keyword>
<dbReference type="SUPFAM" id="SSF46785">
    <property type="entry name" value="Winged helix' DNA-binding domain"/>
    <property type="match status" value="1"/>
</dbReference>
<organism evidence="5 6">
    <name type="scientific">Leuconostoc pseudomesenteroides</name>
    <dbReference type="NCBI Taxonomy" id="33968"/>
    <lineage>
        <taxon>Bacteria</taxon>
        <taxon>Bacillati</taxon>
        <taxon>Bacillota</taxon>
        <taxon>Bacilli</taxon>
        <taxon>Lactobacillales</taxon>
        <taxon>Lactobacillaceae</taxon>
        <taxon>Leuconostoc</taxon>
    </lineage>
</organism>
<evidence type="ECO:0000313" key="6">
    <source>
        <dbReference type="Proteomes" id="UP000192288"/>
    </source>
</evidence>
<feature type="domain" description="HTH arsR-type" evidence="4">
    <location>
        <begin position="1"/>
        <end position="88"/>
    </location>
</feature>
<name>A0A1X0VGB6_LEUPS</name>
<dbReference type="InterPro" id="IPR001845">
    <property type="entry name" value="HTH_ArsR_DNA-bd_dom"/>
</dbReference>
<dbReference type="Proteomes" id="UP000192288">
    <property type="component" value="Unassembled WGS sequence"/>
</dbReference>
<dbReference type="CDD" id="cd00090">
    <property type="entry name" value="HTH_ARSR"/>
    <property type="match status" value="1"/>
</dbReference>
<comment type="caution">
    <text evidence="5">The sequence shown here is derived from an EMBL/GenBank/DDBJ whole genome shotgun (WGS) entry which is preliminary data.</text>
</comment>
<protein>
    <submittedName>
        <fullName evidence="5">Transcriptional regulator</fullName>
    </submittedName>
</protein>
<keyword evidence="2" id="KW-0238">DNA-binding</keyword>
<dbReference type="eggNOG" id="COG0640">
    <property type="taxonomic scope" value="Bacteria"/>
</dbReference>
<dbReference type="PANTHER" id="PTHR33154:SF33">
    <property type="entry name" value="TRANSCRIPTIONAL REPRESSOR SDPR"/>
    <property type="match status" value="1"/>
</dbReference>